<dbReference type="SUPFAM" id="SSF52058">
    <property type="entry name" value="L domain-like"/>
    <property type="match status" value="1"/>
</dbReference>
<dbReference type="AlphaFoldDB" id="A0A4P6XS76"/>
<dbReference type="EMBL" id="CP034460">
    <property type="protein sequence ID" value="QBM90412.1"/>
    <property type="molecule type" value="Genomic_DNA"/>
</dbReference>
<reference evidence="5" key="1">
    <citation type="submission" date="2019-03" db="EMBL/GenBank/DDBJ databases">
        <title>Snf2 controls pulcherriminic acid biosynthesis and connects pigmentation and antifungal activity of the yeast Metschnikowia pulcherrima.</title>
        <authorList>
            <person name="Gore-Lloyd D."/>
            <person name="Sumann I."/>
            <person name="Brachmann A.O."/>
            <person name="Schneeberger K."/>
            <person name="Ortiz-Merino R.A."/>
            <person name="Moreno-Beltran M."/>
            <person name="Schlaefli M."/>
            <person name="Kirner P."/>
            <person name="Santos Kron A."/>
            <person name="Wolfe K.H."/>
            <person name="Piel J."/>
            <person name="Ahrens C.H."/>
            <person name="Henk D."/>
            <person name="Freimoser F.M."/>
        </authorList>
    </citation>
    <scope>NUCLEOTIDE SEQUENCE [LARGE SCALE GENOMIC DNA]</scope>
    <source>
        <strain evidence="5">APC 1.2</strain>
    </source>
</reference>
<proteinExistence type="predicted"/>
<evidence type="ECO:0000313" key="4">
    <source>
        <dbReference type="EMBL" id="QBM90412.1"/>
    </source>
</evidence>
<dbReference type="GO" id="GO:0005737">
    <property type="term" value="C:cytoplasm"/>
    <property type="evidence" value="ECO:0007669"/>
    <property type="project" value="TreeGrafter"/>
</dbReference>
<protein>
    <submittedName>
        <fullName evidence="4">CAP-Gly domain-containing protein</fullName>
    </submittedName>
</protein>
<dbReference type="Gene3D" id="2.30.30.190">
    <property type="entry name" value="CAP Gly-rich-like domain"/>
    <property type="match status" value="1"/>
</dbReference>
<dbReference type="Proteomes" id="UP000292447">
    <property type="component" value="Chromosome V"/>
</dbReference>
<dbReference type="InterPro" id="IPR036859">
    <property type="entry name" value="CAP-Gly_dom_sf"/>
</dbReference>
<evidence type="ECO:0000313" key="5">
    <source>
        <dbReference type="Proteomes" id="UP000292447"/>
    </source>
</evidence>
<dbReference type="SUPFAM" id="SSF74924">
    <property type="entry name" value="Cap-Gly domain"/>
    <property type="match status" value="1"/>
</dbReference>
<dbReference type="InterPro" id="IPR032675">
    <property type="entry name" value="LRR_dom_sf"/>
</dbReference>
<keyword evidence="2" id="KW-0677">Repeat</keyword>
<dbReference type="InterPro" id="IPR000938">
    <property type="entry name" value="CAP-Gly_domain"/>
</dbReference>
<organism evidence="4 5">
    <name type="scientific">Metschnikowia aff. pulcherrima</name>
    <dbReference type="NCBI Taxonomy" id="2163413"/>
    <lineage>
        <taxon>Eukaryota</taxon>
        <taxon>Fungi</taxon>
        <taxon>Dikarya</taxon>
        <taxon>Ascomycota</taxon>
        <taxon>Saccharomycotina</taxon>
        <taxon>Pichiomycetes</taxon>
        <taxon>Metschnikowiaceae</taxon>
        <taxon>Metschnikowia</taxon>
    </lineage>
</organism>
<dbReference type="Pfam" id="PF01302">
    <property type="entry name" value="CAP_GLY"/>
    <property type="match status" value="1"/>
</dbReference>
<keyword evidence="1" id="KW-0433">Leucine-rich repeat</keyword>
<gene>
    <name evidence="4" type="primary">MPUL0E06610</name>
    <name evidence="4" type="ORF">METSCH_E06610</name>
</gene>
<dbReference type="PROSITE" id="PS50245">
    <property type="entry name" value="CAP_GLY_2"/>
    <property type="match status" value="1"/>
</dbReference>
<dbReference type="Gene3D" id="3.80.10.10">
    <property type="entry name" value="Ribonuclease Inhibitor"/>
    <property type="match status" value="2"/>
</dbReference>
<evidence type="ECO:0000256" key="2">
    <source>
        <dbReference type="ARBA" id="ARBA00022737"/>
    </source>
</evidence>
<dbReference type="SMART" id="SM01052">
    <property type="entry name" value="CAP_GLY"/>
    <property type="match status" value="1"/>
</dbReference>
<sequence>MFSVSDRISVQNALGTVEFVGHVHVWGSQTLAYGIEWDDPARGKNSGDLDGISYFTTLAAGAGSFFKATSTKISKPCLFFEAVSLRYASESNADALSEKVVFGSKTVENYGFQKLNEILHDIAHLEVIMLDHQCIRIAGDPDEMKFNEFSNNFELNHMFGAETLDLSSNLITKWSEVGKIMHYFPRLKSINLNGNRLLDDTSGNTSDCIFAFPESVISVSLSATFIPAQNLLCLFFPNVTRLELSENNYEDCDFNNWQVPEKVAELDLSYNKFSLIPLSLNKHTLTLLILADNQISSVRQLPVFEHIKKLDLRRNAIASFDEIDEIARKFPNLNELRINACPVFENLTSEEMTLHLISRLVCEPWVAKLSPTLINKLNGTFLLHLEITNAELYFISKVKSGHFSISNTERWKQLVMKYDIHESVRTQISSDDRKIVLSIRKASNPDHELFSRVFLQKNSVLRLKGVVLKHIAKYILDFSIYYYVNDDQAYGTRQILSDDIASLQSLGLSQNHRIYVL</sequence>
<dbReference type="PANTHER" id="PTHR15454">
    <property type="entry name" value="NISCHARIN RELATED"/>
    <property type="match status" value="1"/>
</dbReference>
<feature type="domain" description="CAP-Gly" evidence="3">
    <location>
        <begin position="34"/>
        <end position="67"/>
    </location>
</feature>
<keyword evidence="5" id="KW-1185">Reference proteome</keyword>
<name>A0A4P6XS76_9ASCO</name>
<accession>A0A4P6XS76</accession>
<evidence type="ECO:0000259" key="3">
    <source>
        <dbReference type="PROSITE" id="PS50245"/>
    </source>
</evidence>
<dbReference type="STRING" id="2163413.A0A4P6XS76"/>
<evidence type="ECO:0000256" key="1">
    <source>
        <dbReference type="ARBA" id="ARBA00022614"/>
    </source>
</evidence>